<feature type="binding site" evidence="7">
    <location>
        <position position="79"/>
    </location>
    <ligand>
        <name>Mg(2+)</name>
        <dbReference type="ChEBI" id="CHEBI:18420"/>
    </ligand>
</feature>
<comment type="subunit">
    <text evidence="7">Homodimer.</text>
</comment>
<comment type="pathway">
    <text evidence="2 7">Amino-acid biosynthesis; L-histidine biosynthesis; L-histidine from 5-phospho-alpha-D-ribose 1-diphosphate: step 3/9.</text>
</comment>
<evidence type="ECO:0000313" key="9">
    <source>
        <dbReference type="EMBL" id="NMG83225.1"/>
    </source>
</evidence>
<keyword evidence="3 7" id="KW-0963">Cytoplasm</keyword>
<dbReference type="GO" id="GO:0008270">
    <property type="term" value="F:zinc ion binding"/>
    <property type="evidence" value="ECO:0007669"/>
    <property type="project" value="UniProtKB-UniRule"/>
</dbReference>
<evidence type="ECO:0000256" key="2">
    <source>
        <dbReference type="ARBA" id="ARBA00005169"/>
    </source>
</evidence>
<keyword evidence="5 7" id="KW-0378">Hydrolase</keyword>
<dbReference type="Gene3D" id="4.10.80.70">
    <property type="match status" value="1"/>
</dbReference>
<accession>A0A848DBG8</accession>
<gene>
    <name evidence="7 9" type="primary">hisI</name>
    <name evidence="9" type="ORF">GIS02_03335</name>
</gene>
<comment type="subcellular location">
    <subcellularLocation>
        <location evidence="7">Cytoplasm</location>
    </subcellularLocation>
</comment>
<dbReference type="InterPro" id="IPR002496">
    <property type="entry name" value="PRib_AMP_CycHydrolase_dom"/>
</dbReference>
<comment type="function">
    <text evidence="7">Catalyzes the hydrolysis of the adenine ring of phosphoribosyl-AMP.</text>
</comment>
<proteinExistence type="inferred from homology"/>
<dbReference type="NCBIfam" id="NF000768">
    <property type="entry name" value="PRK00051.1"/>
    <property type="match status" value="1"/>
</dbReference>
<comment type="cofactor">
    <cofactor evidence="7">
        <name>Mg(2+)</name>
        <dbReference type="ChEBI" id="CHEBI:18420"/>
    </cofactor>
    <text evidence="7">Binds 1 Mg(2+) ion per subunit.</text>
</comment>
<keyword evidence="7" id="KW-0479">Metal-binding</keyword>
<keyword evidence="7" id="KW-0862">Zinc</keyword>
<evidence type="ECO:0000256" key="1">
    <source>
        <dbReference type="ARBA" id="ARBA00000024"/>
    </source>
</evidence>
<keyword evidence="4 7" id="KW-0028">Amino-acid biosynthesis</keyword>
<evidence type="ECO:0000256" key="7">
    <source>
        <dbReference type="HAMAP-Rule" id="MF_01021"/>
    </source>
</evidence>
<reference evidence="9" key="1">
    <citation type="journal article" date="2020" name="MBio">
        <title>'Candidatus Ethanoperedens,' a Thermophilic Genus of Archaea Mediating the Anaerobic Oxidation of Ethane.</title>
        <authorList>
            <person name="Hahn C.J."/>
            <person name="Laso-Perez R."/>
            <person name="Vulcano F."/>
            <person name="Vaziourakis K.M."/>
            <person name="Stokke R."/>
            <person name="Steen I.H."/>
            <person name="Teske A."/>
            <person name="Boetius A."/>
            <person name="Liebeke M."/>
            <person name="Amann R."/>
            <person name="Knittel K."/>
            <person name="Wegener G."/>
        </authorList>
    </citation>
    <scope>NUCLEOTIDE SEQUENCE</scope>
    <source>
        <strain evidence="9">GoM-Arc1-LC-WB58</strain>
    </source>
</reference>
<dbReference type="PANTHER" id="PTHR42945">
    <property type="entry name" value="HISTIDINE BIOSYNTHESIS BIFUNCTIONAL PROTEIN"/>
    <property type="match status" value="1"/>
</dbReference>
<organism evidence="9 10">
    <name type="scientific">Candidatus Ethanoperedens thermophilum</name>
    <dbReference type="NCBI Taxonomy" id="2766897"/>
    <lineage>
        <taxon>Archaea</taxon>
        <taxon>Methanobacteriati</taxon>
        <taxon>Methanobacteriota</taxon>
        <taxon>Stenosarchaea group</taxon>
        <taxon>Methanomicrobia</taxon>
        <taxon>Methanosarcinales</taxon>
        <taxon>Methanosarcinales incertae sedis</taxon>
        <taxon>GOM Arc I cluster</taxon>
        <taxon>Candidatus Ethanoperedens</taxon>
    </lineage>
</organism>
<dbReference type="GO" id="GO:0004635">
    <property type="term" value="F:phosphoribosyl-AMP cyclohydrolase activity"/>
    <property type="evidence" value="ECO:0007669"/>
    <property type="project" value="UniProtKB-UniRule"/>
</dbReference>
<dbReference type="HAMAP" id="MF_01021">
    <property type="entry name" value="HisI"/>
    <property type="match status" value="1"/>
</dbReference>
<evidence type="ECO:0000256" key="4">
    <source>
        <dbReference type="ARBA" id="ARBA00022605"/>
    </source>
</evidence>
<feature type="binding site" evidence="7">
    <location>
        <position position="94"/>
    </location>
    <ligand>
        <name>Zn(2+)</name>
        <dbReference type="ChEBI" id="CHEBI:29105"/>
        <note>ligand shared between dimeric partners</note>
    </ligand>
</feature>
<dbReference type="GO" id="GO:0000287">
    <property type="term" value="F:magnesium ion binding"/>
    <property type="evidence" value="ECO:0007669"/>
    <property type="project" value="UniProtKB-UniRule"/>
</dbReference>
<evidence type="ECO:0000259" key="8">
    <source>
        <dbReference type="Pfam" id="PF01502"/>
    </source>
</evidence>
<dbReference type="SUPFAM" id="SSF141734">
    <property type="entry name" value="HisI-like"/>
    <property type="match status" value="1"/>
</dbReference>
<protein>
    <recommendedName>
        <fullName evidence="7">Phosphoribosyl-AMP cyclohydrolase</fullName>
        <shortName evidence="7">PRA-CH</shortName>
        <ecNumber evidence="7">3.5.4.19</ecNumber>
    </recommendedName>
</protein>
<dbReference type="Gene3D" id="3.10.20.810">
    <property type="entry name" value="Phosphoribosyl-AMP cyclohydrolase"/>
    <property type="match status" value="1"/>
</dbReference>
<dbReference type="EMBL" id="WNEG01000064">
    <property type="protein sequence ID" value="NMG83225.1"/>
    <property type="molecule type" value="Genomic_DNA"/>
</dbReference>
<dbReference type="Pfam" id="PF01502">
    <property type="entry name" value="PRA-CH"/>
    <property type="match status" value="1"/>
</dbReference>
<evidence type="ECO:0000256" key="3">
    <source>
        <dbReference type="ARBA" id="ARBA00022490"/>
    </source>
</evidence>
<feature type="binding site" evidence="7">
    <location>
        <position position="77"/>
    </location>
    <ligand>
        <name>Mg(2+)</name>
        <dbReference type="ChEBI" id="CHEBI:18420"/>
    </ligand>
</feature>
<dbReference type="EC" id="3.5.4.19" evidence="7"/>
<feature type="binding site" evidence="7">
    <location>
        <position position="81"/>
    </location>
    <ligand>
        <name>Mg(2+)</name>
        <dbReference type="ChEBI" id="CHEBI:18420"/>
    </ligand>
</feature>
<dbReference type="FunFam" id="3.10.20.810:FF:000001">
    <property type="entry name" value="Histidine biosynthesis bifunctional protein HisIE"/>
    <property type="match status" value="1"/>
</dbReference>
<comment type="similarity">
    <text evidence="7">Belongs to the PRA-CH family.</text>
</comment>
<comment type="catalytic activity">
    <reaction evidence="1 7">
        <text>1-(5-phospho-beta-D-ribosyl)-5'-AMP + H2O = 1-(5-phospho-beta-D-ribosyl)-5-[(5-phospho-beta-D-ribosylamino)methylideneamino]imidazole-4-carboxamide</text>
        <dbReference type="Rhea" id="RHEA:20049"/>
        <dbReference type="ChEBI" id="CHEBI:15377"/>
        <dbReference type="ChEBI" id="CHEBI:58435"/>
        <dbReference type="ChEBI" id="CHEBI:59457"/>
        <dbReference type="EC" id="3.5.4.19"/>
    </reaction>
</comment>
<feature type="domain" description="Phosphoribosyl-AMP cyclohydrolase" evidence="8">
    <location>
        <begin position="30"/>
        <end position="103"/>
    </location>
</feature>
<sequence>MLEGLLDNLKLENGLVVAIAQDYRTGEVLMCAYMNLKAVEETVKTGIAHYWSRSRKKLWKKGESSGHTQKVHEILVDCDADALLLKVEQVGGACHMGYRSCFYRRADGGIVGEKLFDPDKVYKTPTRS</sequence>
<dbReference type="Proteomes" id="UP000606580">
    <property type="component" value="Unassembled WGS sequence"/>
</dbReference>
<dbReference type="GO" id="GO:0005737">
    <property type="term" value="C:cytoplasm"/>
    <property type="evidence" value="ECO:0007669"/>
    <property type="project" value="UniProtKB-SubCell"/>
</dbReference>
<name>A0A848DBG8_9EURY</name>
<dbReference type="GO" id="GO:0004636">
    <property type="term" value="F:phosphoribosyl-ATP diphosphatase activity"/>
    <property type="evidence" value="ECO:0007669"/>
    <property type="project" value="UniProtKB-ARBA"/>
</dbReference>
<feature type="binding site" evidence="7">
    <location>
        <position position="101"/>
    </location>
    <ligand>
        <name>Zn(2+)</name>
        <dbReference type="ChEBI" id="CHEBI:29105"/>
        <note>ligand shared between dimeric partners</note>
    </ligand>
</feature>
<feature type="binding site" evidence="7">
    <location>
        <position position="78"/>
    </location>
    <ligand>
        <name>Zn(2+)</name>
        <dbReference type="ChEBI" id="CHEBI:29105"/>
        <note>ligand shared between dimeric partners</note>
    </ligand>
</feature>
<evidence type="ECO:0000256" key="5">
    <source>
        <dbReference type="ARBA" id="ARBA00022801"/>
    </source>
</evidence>
<dbReference type="GO" id="GO:0000105">
    <property type="term" value="P:L-histidine biosynthetic process"/>
    <property type="evidence" value="ECO:0007669"/>
    <property type="project" value="UniProtKB-UniRule"/>
</dbReference>
<dbReference type="InterPro" id="IPR038019">
    <property type="entry name" value="PRib_AMP_CycHydrolase_sf"/>
</dbReference>
<evidence type="ECO:0000313" key="10">
    <source>
        <dbReference type="Proteomes" id="UP000606580"/>
    </source>
</evidence>
<dbReference type="InterPro" id="IPR026660">
    <property type="entry name" value="PRA-CH"/>
</dbReference>
<dbReference type="AlphaFoldDB" id="A0A848DBG8"/>
<keyword evidence="6 7" id="KW-0368">Histidine biosynthesis</keyword>
<keyword evidence="7" id="KW-0460">Magnesium</keyword>
<comment type="caution">
    <text evidence="9">The sequence shown here is derived from an EMBL/GenBank/DDBJ whole genome shotgun (WGS) entry which is preliminary data.</text>
</comment>
<evidence type="ECO:0000256" key="6">
    <source>
        <dbReference type="ARBA" id="ARBA00023102"/>
    </source>
</evidence>
<dbReference type="PANTHER" id="PTHR42945:SF1">
    <property type="entry name" value="HISTIDINE BIOSYNTHESIS BIFUNCTIONAL PROTEIN HIS7"/>
    <property type="match status" value="1"/>
</dbReference>
<comment type="cofactor">
    <cofactor evidence="7">
        <name>Zn(2+)</name>
        <dbReference type="ChEBI" id="CHEBI:29105"/>
    </cofactor>
    <text evidence="7">Binds 1 zinc ion per subunit.</text>
</comment>
<dbReference type="UniPathway" id="UPA00031">
    <property type="reaction ID" value="UER00008"/>
</dbReference>